<dbReference type="KEGG" id="rbg:BG454_10700"/>
<dbReference type="Pfam" id="PF03009">
    <property type="entry name" value="GDPD"/>
    <property type="match status" value="1"/>
</dbReference>
<dbReference type="PROSITE" id="PS51704">
    <property type="entry name" value="GP_PDE"/>
    <property type="match status" value="1"/>
</dbReference>
<accession>A0A2K8K9T3</accession>
<dbReference type="PANTHER" id="PTHR43805">
    <property type="entry name" value="GLYCEROPHOSPHORYL DIESTER PHOSPHODIESTERASE"/>
    <property type="match status" value="1"/>
</dbReference>
<dbReference type="GO" id="GO:0008081">
    <property type="term" value="F:phosphoric diester hydrolase activity"/>
    <property type="evidence" value="ECO:0007669"/>
    <property type="project" value="InterPro"/>
</dbReference>
<dbReference type="AlphaFoldDB" id="A0A2K8K9T3"/>
<dbReference type="SUPFAM" id="SSF51695">
    <property type="entry name" value="PLC-like phosphodiesterases"/>
    <property type="match status" value="1"/>
</dbReference>
<dbReference type="GO" id="GO:0006629">
    <property type="term" value="P:lipid metabolic process"/>
    <property type="evidence" value="ECO:0007669"/>
    <property type="project" value="InterPro"/>
</dbReference>
<organism evidence="2 3">
    <name type="scientific">Roseinatronobacter bogoriensis subsp. barguzinensis</name>
    <dbReference type="NCBI Taxonomy" id="441209"/>
    <lineage>
        <taxon>Bacteria</taxon>
        <taxon>Pseudomonadati</taxon>
        <taxon>Pseudomonadota</taxon>
        <taxon>Alphaproteobacteria</taxon>
        <taxon>Rhodobacterales</taxon>
        <taxon>Paracoccaceae</taxon>
        <taxon>Roseinatronobacter</taxon>
    </lineage>
</organism>
<protein>
    <submittedName>
        <fullName evidence="2">Glycerophosphodiester phosphodiesterase</fullName>
    </submittedName>
</protein>
<evidence type="ECO:0000313" key="2">
    <source>
        <dbReference type="EMBL" id="ATX66221.1"/>
    </source>
</evidence>
<evidence type="ECO:0000313" key="3">
    <source>
        <dbReference type="Proteomes" id="UP000228948"/>
    </source>
</evidence>
<dbReference type="STRING" id="441209.GCA_001870665_01918"/>
<sequence length="276" mass="30724">MLFYCSYPRQKPRSSEDTRMNYTHTHPLLGNPNALAIAHRGGALENEENTWDAFTHAIALGYTHMELDVHATRDGVVVIHHDPDLSRVFKDPRQIAQMDYAELAQLRSPKGAQIPKLEDLLSHDPNINLIIEAKTRDVVEPLCAVIQRLGAIKRVCIGAFDPACTAQARALLGPDLLWSPAHAQVARLWARGWGLPLSLADFRVVQVPARWKGIAVVTPRFIRAAHAAGIAVQVWTVNERAQMNRLLDMGVDGLITDKPTLLREILIERGTWPLSA</sequence>
<reference evidence="2 3" key="1">
    <citation type="submission" date="2017-11" db="EMBL/GenBank/DDBJ databases">
        <title>Revised Sequence and Annotation of the Rhodobaca barguzinensis strain alga05 Genome.</title>
        <authorList>
            <person name="Kopejtka K."/>
            <person name="Tomasch J.M."/>
            <person name="Bunk B."/>
            <person name="Koblizek M."/>
        </authorList>
    </citation>
    <scope>NUCLEOTIDE SEQUENCE [LARGE SCALE GENOMIC DNA]</scope>
    <source>
        <strain evidence="3">alga05</strain>
    </source>
</reference>
<dbReference type="CDD" id="cd08561">
    <property type="entry name" value="GDPD_cytoplasmic_ScUgpQ2_like"/>
    <property type="match status" value="1"/>
</dbReference>
<name>A0A2K8K9T3_9RHOB</name>
<keyword evidence="3" id="KW-1185">Reference proteome</keyword>
<gene>
    <name evidence="2" type="ORF">BG454_10700</name>
</gene>
<evidence type="ECO:0000259" key="1">
    <source>
        <dbReference type="PROSITE" id="PS51704"/>
    </source>
</evidence>
<proteinExistence type="predicted"/>
<dbReference type="Proteomes" id="UP000228948">
    <property type="component" value="Chromosome"/>
</dbReference>
<dbReference type="Gene3D" id="3.20.20.190">
    <property type="entry name" value="Phosphatidylinositol (PI) phosphodiesterase"/>
    <property type="match status" value="1"/>
</dbReference>
<dbReference type="InterPro" id="IPR030395">
    <property type="entry name" value="GP_PDE_dom"/>
</dbReference>
<dbReference type="PANTHER" id="PTHR43805:SF1">
    <property type="entry name" value="GP-PDE DOMAIN-CONTAINING PROTEIN"/>
    <property type="match status" value="1"/>
</dbReference>
<dbReference type="EMBL" id="CP024899">
    <property type="protein sequence ID" value="ATX66221.1"/>
    <property type="molecule type" value="Genomic_DNA"/>
</dbReference>
<dbReference type="InterPro" id="IPR017946">
    <property type="entry name" value="PLC-like_Pdiesterase_TIM-brl"/>
</dbReference>
<feature type="domain" description="GP-PDE" evidence="1">
    <location>
        <begin position="34"/>
        <end position="266"/>
    </location>
</feature>